<comment type="caution">
    <text evidence="2">The sequence shown here is derived from an EMBL/GenBank/DDBJ whole genome shotgun (WGS) entry which is preliminary data.</text>
</comment>
<proteinExistence type="predicted"/>
<feature type="region of interest" description="Disordered" evidence="1">
    <location>
        <begin position="45"/>
        <end position="107"/>
    </location>
</feature>
<dbReference type="EMBL" id="QGKW02000007">
    <property type="protein sequence ID" value="KAF2617091.1"/>
    <property type="molecule type" value="Genomic_DNA"/>
</dbReference>
<name>A0A8S9MGN0_BRACR</name>
<feature type="compositionally biased region" description="Polar residues" evidence="1">
    <location>
        <begin position="55"/>
        <end position="67"/>
    </location>
</feature>
<dbReference type="Proteomes" id="UP000712281">
    <property type="component" value="Unassembled WGS sequence"/>
</dbReference>
<protein>
    <submittedName>
        <fullName evidence="2">Uncharacterized protein</fullName>
    </submittedName>
</protein>
<dbReference type="AlphaFoldDB" id="A0A8S9MGN0"/>
<reference evidence="2" key="1">
    <citation type="submission" date="2019-12" db="EMBL/GenBank/DDBJ databases">
        <title>Genome sequencing and annotation of Brassica cretica.</title>
        <authorList>
            <person name="Studholme D.J."/>
            <person name="Sarris P.F."/>
        </authorList>
    </citation>
    <scope>NUCLEOTIDE SEQUENCE</scope>
    <source>
        <strain evidence="2">PFS-001/15</strain>
        <tissue evidence="2">Leaf</tissue>
    </source>
</reference>
<accession>A0A8S9MGN0</accession>
<evidence type="ECO:0000313" key="2">
    <source>
        <dbReference type="EMBL" id="KAF2617091.1"/>
    </source>
</evidence>
<evidence type="ECO:0000256" key="1">
    <source>
        <dbReference type="SAM" id="MobiDB-lite"/>
    </source>
</evidence>
<organism evidence="2 3">
    <name type="scientific">Brassica cretica</name>
    <name type="common">Mustard</name>
    <dbReference type="NCBI Taxonomy" id="69181"/>
    <lineage>
        <taxon>Eukaryota</taxon>
        <taxon>Viridiplantae</taxon>
        <taxon>Streptophyta</taxon>
        <taxon>Embryophyta</taxon>
        <taxon>Tracheophyta</taxon>
        <taxon>Spermatophyta</taxon>
        <taxon>Magnoliopsida</taxon>
        <taxon>eudicotyledons</taxon>
        <taxon>Gunneridae</taxon>
        <taxon>Pentapetalae</taxon>
        <taxon>rosids</taxon>
        <taxon>malvids</taxon>
        <taxon>Brassicales</taxon>
        <taxon>Brassicaceae</taxon>
        <taxon>Brassiceae</taxon>
        <taxon>Brassica</taxon>
    </lineage>
</organism>
<gene>
    <name evidence="2" type="ORF">F2Q68_00039828</name>
</gene>
<feature type="compositionally biased region" description="Basic and acidic residues" evidence="1">
    <location>
        <begin position="75"/>
        <end position="91"/>
    </location>
</feature>
<evidence type="ECO:0000313" key="3">
    <source>
        <dbReference type="Proteomes" id="UP000712281"/>
    </source>
</evidence>
<sequence>MLGSKTVTTKLTSKSPKKKNVKTFFDKYFFEIDFVLRKVLRRKRDSSDKSSKRVATQQLNACSARSLHSNRARSLRSDRARAEARSLHRSEISPPHKPKGDFHRSRQNAPSLRFPGSFLTGICAFTSAYHGGRDDSKPLRVGLAEASQGDVRFQSNQQRNRSASSLRFSLISLFQSSTKPPMLLRCRSSAARFSCATFLDAQGNLKVWFWIQRLVPTIHGQNISFEGWYRADKEDKATEKL</sequence>